<evidence type="ECO:0000313" key="1">
    <source>
        <dbReference type="EMBL" id="GAQ83095.1"/>
    </source>
</evidence>
<evidence type="ECO:0000313" key="2">
    <source>
        <dbReference type="Proteomes" id="UP000054558"/>
    </source>
</evidence>
<organism evidence="1 2">
    <name type="scientific">Klebsormidium nitens</name>
    <name type="common">Green alga</name>
    <name type="synonym">Ulothrix nitens</name>
    <dbReference type="NCBI Taxonomy" id="105231"/>
    <lineage>
        <taxon>Eukaryota</taxon>
        <taxon>Viridiplantae</taxon>
        <taxon>Streptophyta</taxon>
        <taxon>Klebsormidiophyceae</taxon>
        <taxon>Klebsormidiales</taxon>
        <taxon>Klebsormidiaceae</taxon>
        <taxon>Klebsormidium</taxon>
    </lineage>
</organism>
<reference evidence="1 2" key="1">
    <citation type="journal article" date="2014" name="Nat. Commun.">
        <title>Klebsormidium flaccidum genome reveals primary factors for plant terrestrial adaptation.</title>
        <authorList>
            <person name="Hori K."/>
            <person name="Maruyama F."/>
            <person name="Fujisawa T."/>
            <person name="Togashi T."/>
            <person name="Yamamoto N."/>
            <person name="Seo M."/>
            <person name="Sato S."/>
            <person name="Yamada T."/>
            <person name="Mori H."/>
            <person name="Tajima N."/>
            <person name="Moriyama T."/>
            <person name="Ikeuchi M."/>
            <person name="Watanabe M."/>
            <person name="Wada H."/>
            <person name="Kobayashi K."/>
            <person name="Saito M."/>
            <person name="Masuda T."/>
            <person name="Sasaki-Sekimoto Y."/>
            <person name="Mashiguchi K."/>
            <person name="Awai K."/>
            <person name="Shimojima M."/>
            <person name="Masuda S."/>
            <person name="Iwai M."/>
            <person name="Nobusawa T."/>
            <person name="Narise T."/>
            <person name="Kondo S."/>
            <person name="Saito H."/>
            <person name="Sato R."/>
            <person name="Murakawa M."/>
            <person name="Ihara Y."/>
            <person name="Oshima-Yamada Y."/>
            <person name="Ohtaka K."/>
            <person name="Satoh M."/>
            <person name="Sonobe K."/>
            <person name="Ishii M."/>
            <person name="Ohtani R."/>
            <person name="Kanamori-Sato M."/>
            <person name="Honoki R."/>
            <person name="Miyazaki D."/>
            <person name="Mochizuki H."/>
            <person name="Umetsu J."/>
            <person name="Higashi K."/>
            <person name="Shibata D."/>
            <person name="Kamiya Y."/>
            <person name="Sato N."/>
            <person name="Nakamura Y."/>
            <person name="Tabata S."/>
            <person name="Ida S."/>
            <person name="Kurokawa K."/>
            <person name="Ohta H."/>
        </authorList>
    </citation>
    <scope>NUCLEOTIDE SEQUENCE [LARGE SCALE GENOMIC DNA]</scope>
    <source>
        <strain evidence="1 2">NIES-2285</strain>
    </source>
</reference>
<accession>A0A1Y1HWT1</accession>
<gene>
    <name evidence="1" type="ORF">KFL_001350190</name>
</gene>
<protein>
    <submittedName>
        <fullName evidence="1">Uncharacterized protein</fullName>
    </submittedName>
</protein>
<keyword evidence="2" id="KW-1185">Reference proteome</keyword>
<sequence length="137" mass="15264">MVDRNPHEKHFDETVPERFKLRQHDVVALSWKLMRKADGKVQILLDGEPVTMKDQGVDPMLMVSSTQEEGLPYHLRGEASTNVKDASVAGDSLERVATLLSWDPPCGEVQGFAVEVGLAVAHETVSPHYDAVKYPER</sequence>
<name>A0A1Y1HWT1_KLENI</name>
<proteinExistence type="predicted"/>
<dbReference type="AlphaFoldDB" id="A0A1Y1HWT1"/>
<dbReference type="EMBL" id="DF237084">
    <property type="protein sequence ID" value="GAQ83095.1"/>
    <property type="molecule type" value="Genomic_DNA"/>
</dbReference>
<dbReference type="Proteomes" id="UP000054558">
    <property type="component" value="Unassembled WGS sequence"/>
</dbReference>